<accession>A0A0H5QI37</accession>
<feature type="non-terminal residue" evidence="1">
    <location>
        <position position="1"/>
    </location>
</feature>
<name>A0A0H5QI37_9EUKA</name>
<reference evidence="1" key="1">
    <citation type="submission" date="2015-04" db="EMBL/GenBank/DDBJ databases">
        <title>The genome sequence of the plant pathogenic Rhizarian Plasmodiophora brassicae reveals insights in its biotrophic life cycle and the origin of chitin synthesis.</title>
        <authorList>
            <person name="Schwelm A."/>
            <person name="Fogelqvist J."/>
            <person name="Knaust A."/>
            <person name="Julke S."/>
            <person name="Lilja T."/>
            <person name="Dhandapani V."/>
            <person name="Bonilla-Rosso G."/>
            <person name="Karlsson M."/>
            <person name="Shevchenko A."/>
            <person name="Choi S.R."/>
            <person name="Kim H.G."/>
            <person name="Park J.Y."/>
            <person name="Lim Y.P."/>
            <person name="Ludwig-Muller J."/>
            <person name="Dixelius C."/>
        </authorList>
    </citation>
    <scope>NUCLEOTIDE SEQUENCE</scope>
    <source>
        <tissue evidence="1">Potato root galls</tissue>
    </source>
</reference>
<dbReference type="AlphaFoldDB" id="A0A0H5QI37"/>
<organism evidence="1">
    <name type="scientific">Spongospora subterranea</name>
    <dbReference type="NCBI Taxonomy" id="70186"/>
    <lineage>
        <taxon>Eukaryota</taxon>
        <taxon>Sar</taxon>
        <taxon>Rhizaria</taxon>
        <taxon>Endomyxa</taxon>
        <taxon>Phytomyxea</taxon>
        <taxon>Plasmodiophorida</taxon>
        <taxon>Plasmodiophoridae</taxon>
        <taxon>Spongospora</taxon>
    </lineage>
</organism>
<protein>
    <submittedName>
        <fullName evidence="1">Uncharacterized protein</fullName>
    </submittedName>
</protein>
<dbReference type="EMBL" id="HACM01000559">
    <property type="protein sequence ID" value="CRZ01001.1"/>
    <property type="molecule type" value="Transcribed_RNA"/>
</dbReference>
<evidence type="ECO:0000313" key="1">
    <source>
        <dbReference type="EMBL" id="CRZ01001.1"/>
    </source>
</evidence>
<sequence length="124" mass="13476">LQKLLSIRFPLVFILFLLPSYFSSSSFPLSALVITVPFRISSDNLRSSFYSVRELAGTVVPLPPAQLTSYAVPDVIGLLNNYDAYVGDLSAFNVGRDTAVTPRPIHVAGISVANATDERLWTSA</sequence>
<proteinExistence type="predicted"/>